<gene>
    <name evidence="3" type="ORF">SAMN04488518_12231</name>
</gene>
<dbReference type="CDD" id="cd02209">
    <property type="entry name" value="cupin_XRE_C"/>
    <property type="match status" value="1"/>
</dbReference>
<dbReference type="PROSITE" id="PS50943">
    <property type="entry name" value="HTH_CROC1"/>
    <property type="match status" value="1"/>
</dbReference>
<dbReference type="InterPro" id="IPR011051">
    <property type="entry name" value="RmlC_Cupin_sf"/>
</dbReference>
<feature type="domain" description="HTH cro/C1-type" evidence="2">
    <location>
        <begin position="7"/>
        <end position="61"/>
    </location>
</feature>
<accession>A0A1I4FWQ0</accession>
<dbReference type="SUPFAM" id="SSF51182">
    <property type="entry name" value="RmlC-like cupins"/>
    <property type="match status" value="1"/>
</dbReference>
<proteinExistence type="predicted"/>
<dbReference type="PANTHER" id="PTHR46797:SF20">
    <property type="entry name" value="BLR4304 PROTEIN"/>
    <property type="match status" value="1"/>
</dbReference>
<dbReference type="InterPro" id="IPR001387">
    <property type="entry name" value="Cro/C1-type_HTH"/>
</dbReference>
<dbReference type="RefSeq" id="WP_159438001.1">
    <property type="nucleotide sequence ID" value="NZ_FOSK01000022.1"/>
</dbReference>
<dbReference type="CDD" id="cd00093">
    <property type="entry name" value="HTH_XRE"/>
    <property type="match status" value="1"/>
</dbReference>
<dbReference type="SUPFAM" id="SSF47413">
    <property type="entry name" value="lambda repressor-like DNA-binding domains"/>
    <property type="match status" value="1"/>
</dbReference>
<dbReference type="PANTHER" id="PTHR46797">
    <property type="entry name" value="HTH-TYPE TRANSCRIPTIONAL REGULATOR"/>
    <property type="match status" value="1"/>
</dbReference>
<dbReference type="SMART" id="SM00530">
    <property type="entry name" value="HTH_XRE"/>
    <property type="match status" value="1"/>
</dbReference>
<dbReference type="InterPro" id="IPR050807">
    <property type="entry name" value="TransReg_Diox_bact_type"/>
</dbReference>
<dbReference type="InterPro" id="IPR013096">
    <property type="entry name" value="Cupin_2"/>
</dbReference>
<dbReference type="InterPro" id="IPR014710">
    <property type="entry name" value="RmlC-like_jellyroll"/>
</dbReference>
<dbReference type="Proteomes" id="UP000199598">
    <property type="component" value="Unassembled WGS sequence"/>
</dbReference>
<comment type="caution">
    <text evidence="3">The sequence shown here is derived from an EMBL/GenBank/DDBJ whole genome shotgun (WGS) entry which is preliminary data.</text>
</comment>
<evidence type="ECO:0000259" key="2">
    <source>
        <dbReference type="PROSITE" id="PS50943"/>
    </source>
</evidence>
<organism evidence="3 4">
    <name type="scientific">Pseudovibrio ascidiaceicola</name>
    <dbReference type="NCBI Taxonomy" id="285279"/>
    <lineage>
        <taxon>Bacteria</taxon>
        <taxon>Pseudomonadati</taxon>
        <taxon>Pseudomonadota</taxon>
        <taxon>Alphaproteobacteria</taxon>
        <taxon>Hyphomicrobiales</taxon>
        <taxon>Stappiaceae</taxon>
        <taxon>Pseudovibrio</taxon>
    </lineage>
</organism>
<sequence length="192" mass="20983">MHIGERVKTFRKALQLSLSELSIQTGISEATLSRVENDQTLMSAANLYVLSQALNVDMSAFFENPGSPARSGIRSITRKGQGVFLETERYSAQVLSNDITNKMMNPAIDIVAGQTLEEVGGLHAHPGEEFLIVLEGNLHLHSEHYAPLLLEAEDSIYFDSSMKHAYVCAGDTPARILVIATIDATHLKSEGE</sequence>
<dbReference type="EMBL" id="FOSK01000022">
    <property type="protein sequence ID" value="SFL21121.1"/>
    <property type="molecule type" value="Genomic_DNA"/>
</dbReference>
<evidence type="ECO:0000313" key="4">
    <source>
        <dbReference type="Proteomes" id="UP000199598"/>
    </source>
</evidence>
<keyword evidence="1" id="KW-0238">DNA-binding</keyword>
<dbReference type="Pfam" id="PF07883">
    <property type="entry name" value="Cupin_2"/>
    <property type="match status" value="1"/>
</dbReference>
<dbReference type="Pfam" id="PF01381">
    <property type="entry name" value="HTH_3"/>
    <property type="match status" value="1"/>
</dbReference>
<protein>
    <submittedName>
        <fullName evidence="3">Transcriptional regulator, XRE family with cupin sensor</fullName>
    </submittedName>
</protein>
<evidence type="ECO:0000256" key="1">
    <source>
        <dbReference type="ARBA" id="ARBA00023125"/>
    </source>
</evidence>
<evidence type="ECO:0000313" key="3">
    <source>
        <dbReference type="EMBL" id="SFL21121.1"/>
    </source>
</evidence>
<dbReference type="Gene3D" id="1.10.260.40">
    <property type="entry name" value="lambda repressor-like DNA-binding domains"/>
    <property type="match status" value="1"/>
</dbReference>
<reference evidence="3 4" key="1">
    <citation type="submission" date="2016-10" db="EMBL/GenBank/DDBJ databases">
        <authorList>
            <person name="Varghese N."/>
            <person name="Submissions S."/>
        </authorList>
    </citation>
    <scope>NUCLEOTIDE SEQUENCE [LARGE SCALE GENOMIC DNA]</scope>
    <source>
        <strain evidence="3 4">DSM 16392</strain>
    </source>
</reference>
<dbReference type="InterPro" id="IPR010982">
    <property type="entry name" value="Lambda_DNA-bd_dom_sf"/>
</dbReference>
<dbReference type="Gene3D" id="2.60.120.10">
    <property type="entry name" value="Jelly Rolls"/>
    <property type="match status" value="1"/>
</dbReference>
<keyword evidence="4" id="KW-1185">Reference proteome</keyword>
<name>A0A1I4FWQ0_9HYPH</name>